<proteinExistence type="predicted"/>
<organism evidence="2 3">
    <name type="scientific">Manihot esculenta</name>
    <name type="common">Cassava</name>
    <name type="synonym">Jatropha manihot</name>
    <dbReference type="NCBI Taxonomy" id="3983"/>
    <lineage>
        <taxon>Eukaryota</taxon>
        <taxon>Viridiplantae</taxon>
        <taxon>Streptophyta</taxon>
        <taxon>Embryophyta</taxon>
        <taxon>Tracheophyta</taxon>
        <taxon>Spermatophyta</taxon>
        <taxon>Magnoliopsida</taxon>
        <taxon>eudicotyledons</taxon>
        <taxon>Gunneridae</taxon>
        <taxon>Pentapetalae</taxon>
        <taxon>rosids</taxon>
        <taxon>fabids</taxon>
        <taxon>Malpighiales</taxon>
        <taxon>Euphorbiaceae</taxon>
        <taxon>Crotonoideae</taxon>
        <taxon>Manihoteae</taxon>
        <taxon>Manihot</taxon>
    </lineage>
</organism>
<sequence length="105" mass="11796">MSFLVSKAQPTLSEAENNTNSNNNSREHEDDPEIGSSVPVTSHVLLKPAHSNQTLNKEVVLRRIRQRKRHNKVRAAVQGFFGLRDSSKTDDRVSVKWVDDAFAAL</sequence>
<evidence type="ECO:0000313" key="2">
    <source>
        <dbReference type="EMBL" id="OAY50839.1"/>
    </source>
</evidence>
<dbReference type="OrthoDB" id="749289at2759"/>
<reference evidence="3" key="1">
    <citation type="journal article" date="2016" name="Nat. Biotechnol.">
        <title>Sequencing wild and cultivated cassava and related species reveals extensive interspecific hybridization and genetic diversity.</title>
        <authorList>
            <person name="Bredeson J.V."/>
            <person name="Lyons J.B."/>
            <person name="Prochnik S.E."/>
            <person name="Wu G.A."/>
            <person name="Ha C.M."/>
            <person name="Edsinger-Gonzales E."/>
            <person name="Grimwood J."/>
            <person name="Schmutz J."/>
            <person name="Rabbi I.Y."/>
            <person name="Egesi C."/>
            <person name="Nauluvula P."/>
            <person name="Lebot V."/>
            <person name="Ndunguru J."/>
            <person name="Mkamilo G."/>
            <person name="Bart R.S."/>
            <person name="Setter T.L."/>
            <person name="Gleadow R.M."/>
            <person name="Kulakow P."/>
            <person name="Ferguson M.E."/>
            <person name="Rounsley S."/>
            <person name="Rokhsar D.S."/>
        </authorList>
    </citation>
    <scope>NUCLEOTIDE SEQUENCE [LARGE SCALE GENOMIC DNA]</scope>
    <source>
        <strain evidence="3">cv. AM560-2</strain>
    </source>
</reference>
<name>A0A2C9VX00_MANES</name>
<dbReference type="Proteomes" id="UP000091857">
    <property type="component" value="Chromosome 5"/>
</dbReference>
<dbReference type="PANTHER" id="PTHR35324">
    <property type="entry name" value="BNAA08G03750D PROTEIN"/>
    <property type="match status" value="1"/>
</dbReference>
<dbReference type="AlphaFoldDB" id="A0A2C9VX00"/>
<evidence type="ECO:0000256" key="1">
    <source>
        <dbReference type="SAM" id="MobiDB-lite"/>
    </source>
</evidence>
<feature type="region of interest" description="Disordered" evidence="1">
    <location>
        <begin position="1"/>
        <end position="38"/>
    </location>
</feature>
<comment type="caution">
    <text evidence="2">The sequence shown here is derived from an EMBL/GenBank/DDBJ whole genome shotgun (WGS) entry which is preliminary data.</text>
</comment>
<dbReference type="Gramene" id="Manes.05G166500.1.v8.1">
    <property type="protein sequence ID" value="Manes.05G166500.1.v8.1.CDS.1"/>
    <property type="gene ID" value="Manes.05G166500.v8.1"/>
</dbReference>
<dbReference type="PANTHER" id="PTHR35324:SF4">
    <property type="entry name" value="EXPRESSED PROTEIN"/>
    <property type="match status" value="1"/>
</dbReference>
<accession>A0A2C9VX00</accession>
<keyword evidence="3" id="KW-1185">Reference proteome</keyword>
<dbReference type="EMBL" id="CM004391">
    <property type="protein sequence ID" value="OAY50839.1"/>
    <property type="molecule type" value="Genomic_DNA"/>
</dbReference>
<protein>
    <submittedName>
        <fullName evidence="2">Uncharacterized protein</fullName>
    </submittedName>
</protein>
<dbReference type="OMA" id="PIENCKN"/>
<gene>
    <name evidence="2" type="ORF">MANES_05G166500v8</name>
</gene>
<evidence type="ECO:0000313" key="3">
    <source>
        <dbReference type="Proteomes" id="UP000091857"/>
    </source>
</evidence>